<reference evidence="2 3" key="1">
    <citation type="submission" date="2020-07" db="EMBL/GenBank/DDBJ databases">
        <title>Sequencing the genomes of 1000 actinobacteria strains.</title>
        <authorList>
            <person name="Klenk H.-P."/>
        </authorList>
    </citation>
    <scope>NUCLEOTIDE SEQUENCE [LARGE SCALE GENOMIC DNA]</scope>
    <source>
        <strain evidence="2 3">DSM 45975</strain>
    </source>
</reference>
<keyword evidence="3" id="KW-1185">Reference proteome</keyword>
<accession>A0A839E4J3</accession>
<dbReference type="Proteomes" id="UP000569329">
    <property type="component" value="Unassembled WGS sequence"/>
</dbReference>
<organism evidence="2 3">
    <name type="scientific">Halosaccharopolyspora lacisalsi</name>
    <dbReference type="NCBI Taxonomy" id="1000566"/>
    <lineage>
        <taxon>Bacteria</taxon>
        <taxon>Bacillati</taxon>
        <taxon>Actinomycetota</taxon>
        <taxon>Actinomycetes</taxon>
        <taxon>Pseudonocardiales</taxon>
        <taxon>Pseudonocardiaceae</taxon>
        <taxon>Halosaccharopolyspora</taxon>
    </lineage>
</organism>
<evidence type="ECO:0000313" key="3">
    <source>
        <dbReference type="Proteomes" id="UP000569329"/>
    </source>
</evidence>
<evidence type="ECO:0000256" key="1">
    <source>
        <dbReference type="SAM" id="MobiDB-lite"/>
    </source>
</evidence>
<evidence type="ECO:0000313" key="2">
    <source>
        <dbReference type="EMBL" id="MBA8826261.1"/>
    </source>
</evidence>
<proteinExistence type="predicted"/>
<feature type="compositionally biased region" description="Basic and acidic residues" evidence="1">
    <location>
        <begin position="21"/>
        <end position="31"/>
    </location>
</feature>
<feature type="region of interest" description="Disordered" evidence="1">
    <location>
        <begin position="1"/>
        <end position="31"/>
    </location>
</feature>
<dbReference type="AlphaFoldDB" id="A0A839E4J3"/>
<protein>
    <submittedName>
        <fullName evidence="2">Uncharacterized protein</fullName>
    </submittedName>
</protein>
<dbReference type="EMBL" id="JACGWZ010000005">
    <property type="protein sequence ID" value="MBA8826261.1"/>
    <property type="molecule type" value="Genomic_DNA"/>
</dbReference>
<name>A0A839E4J3_9PSEU</name>
<gene>
    <name evidence="2" type="ORF">FHX42_003637</name>
</gene>
<comment type="caution">
    <text evidence="2">The sequence shown here is derived from an EMBL/GenBank/DDBJ whole genome shotgun (WGS) entry which is preliminary data.</text>
</comment>
<sequence length="31" mass="3216">MAKPGARAVSAADGTPTWIDSGRDIEEGTQQ</sequence>